<name>A0A810Q5S4_9FIRM</name>
<evidence type="ECO:0000313" key="2">
    <source>
        <dbReference type="Proteomes" id="UP000681035"/>
    </source>
</evidence>
<keyword evidence="2" id="KW-1185">Reference proteome</keyword>
<dbReference type="EMBL" id="AP023418">
    <property type="protein sequence ID" value="BCK80781.1"/>
    <property type="molecule type" value="Genomic_DNA"/>
</dbReference>
<dbReference type="PANTHER" id="PTHR10443:SF12">
    <property type="entry name" value="DIPEPTIDASE"/>
    <property type="match status" value="1"/>
</dbReference>
<dbReference type="GO" id="GO:0006508">
    <property type="term" value="P:proteolysis"/>
    <property type="evidence" value="ECO:0007669"/>
    <property type="project" value="InterPro"/>
</dbReference>
<dbReference type="CDD" id="cd01301">
    <property type="entry name" value="rDP_like"/>
    <property type="match status" value="1"/>
</dbReference>
<dbReference type="Pfam" id="PF01244">
    <property type="entry name" value="Peptidase_M19"/>
    <property type="match status" value="1"/>
</dbReference>
<dbReference type="PROSITE" id="PS51365">
    <property type="entry name" value="RENAL_DIPEPTIDASE_2"/>
    <property type="match status" value="1"/>
</dbReference>
<protein>
    <submittedName>
        <fullName evidence="1">Peptidase</fullName>
    </submittedName>
</protein>
<dbReference type="KEGG" id="vcop:MM50RIKEN_05440"/>
<gene>
    <name evidence="1" type="ORF">MM50RIKEN_05440</name>
</gene>
<organism evidence="1 2">
    <name type="scientific">Vescimonas coprocola</name>
    <dbReference type="NCBI Taxonomy" id="2714355"/>
    <lineage>
        <taxon>Bacteria</taxon>
        <taxon>Bacillati</taxon>
        <taxon>Bacillota</taxon>
        <taxon>Clostridia</taxon>
        <taxon>Eubacteriales</taxon>
        <taxon>Oscillospiraceae</taxon>
        <taxon>Vescimonas</taxon>
    </lineage>
</organism>
<accession>A0A810Q5S4</accession>
<dbReference type="InterPro" id="IPR008257">
    <property type="entry name" value="Pept_M19"/>
</dbReference>
<dbReference type="AlphaFoldDB" id="A0A810Q5S4"/>
<reference evidence="1" key="1">
    <citation type="submission" date="2020-09" db="EMBL/GenBank/DDBJ databases">
        <title>New species isolated from human feces.</title>
        <authorList>
            <person name="Kitahara M."/>
            <person name="Shigeno Y."/>
            <person name="Shime M."/>
            <person name="Matsumoto Y."/>
            <person name="Nakamura S."/>
            <person name="Motooka D."/>
            <person name="Fukuoka S."/>
            <person name="Nishikawa H."/>
            <person name="Benno Y."/>
        </authorList>
    </citation>
    <scope>NUCLEOTIDE SEQUENCE</scope>
    <source>
        <strain evidence="1">MM50</strain>
    </source>
</reference>
<sequence length="325" mass="36758">MIHTIPYFDAHCDTIHRCHTAGTLFRDPELRAFYDIAGNLRRSGGHIDLERAGGFARYAQFFALYQSPQLVPEGSSMPEQGVLLHQRFLREMEENRERILPCRTGAEVDEAVGQGKAAALLSIEGAELLDCDIRRLDTAYDWGVRLLNPVWNYANRLSGSNAQQPEQGLTAYGRDFLRRMEELSIYIDVSHLSDAGFWDVVRLSRRPVVASHSNSRAVCPHRRNLTDDMFRAIRDSGGVAGLNYYQHFVGEDPTIEGLVRHVEHFLELDGERSLCLGGDMDGCELLAGGMRGLEDVPLLWQALADRGYPQSLLEDLFWNNLRRLI</sequence>
<dbReference type="InterPro" id="IPR032466">
    <property type="entry name" value="Metal_Hydrolase"/>
</dbReference>
<dbReference type="SUPFAM" id="SSF51556">
    <property type="entry name" value="Metallo-dependent hydrolases"/>
    <property type="match status" value="1"/>
</dbReference>
<proteinExistence type="predicted"/>
<dbReference type="Proteomes" id="UP000681035">
    <property type="component" value="Chromosome"/>
</dbReference>
<dbReference type="PANTHER" id="PTHR10443">
    <property type="entry name" value="MICROSOMAL DIPEPTIDASE"/>
    <property type="match status" value="1"/>
</dbReference>
<dbReference type="InterPro" id="IPR000180">
    <property type="entry name" value="Dipep_AS"/>
</dbReference>
<dbReference type="PROSITE" id="PS00869">
    <property type="entry name" value="RENAL_DIPEPTIDASE_1"/>
    <property type="match status" value="1"/>
</dbReference>
<dbReference type="GO" id="GO:0070573">
    <property type="term" value="F:metallodipeptidase activity"/>
    <property type="evidence" value="ECO:0007669"/>
    <property type="project" value="InterPro"/>
</dbReference>
<dbReference type="RefSeq" id="WP_213541642.1">
    <property type="nucleotide sequence ID" value="NZ_AP023418.1"/>
</dbReference>
<evidence type="ECO:0000313" key="1">
    <source>
        <dbReference type="EMBL" id="BCK80781.1"/>
    </source>
</evidence>
<dbReference type="Gene3D" id="3.20.20.140">
    <property type="entry name" value="Metal-dependent hydrolases"/>
    <property type="match status" value="1"/>
</dbReference>